<proteinExistence type="predicted"/>
<organism evidence="1 2">
    <name type="scientific">Hebeloma cylindrosporum</name>
    <dbReference type="NCBI Taxonomy" id="76867"/>
    <lineage>
        <taxon>Eukaryota</taxon>
        <taxon>Fungi</taxon>
        <taxon>Dikarya</taxon>
        <taxon>Basidiomycota</taxon>
        <taxon>Agaricomycotina</taxon>
        <taxon>Agaricomycetes</taxon>
        <taxon>Agaricomycetidae</taxon>
        <taxon>Agaricales</taxon>
        <taxon>Agaricineae</taxon>
        <taxon>Hymenogastraceae</taxon>
        <taxon>Hebeloma</taxon>
    </lineage>
</organism>
<protein>
    <submittedName>
        <fullName evidence="1">Uncharacterized protein</fullName>
    </submittedName>
</protein>
<dbReference type="EMBL" id="KN831774">
    <property type="protein sequence ID" value="KIM44334.1"/>
    <property type="molecule type" value="Genomic_DNA"/>
</dbReference>
<dbReference type="AlphaFoldDB" id="A0A0C3CJR3"/>
<accession>A0A0C3CJR3</accession>
<sequence length="161" mass="17762">MDSPSPSTHTSESCVVSPEATSSMPSSYTSLEPAIGFQFPLSARRFEYGLAFLQILVDALILHIESNMESPYPASSPHHHRPDKYLLGLHFDSKMDSPSSPSPSPSPSIVMSPLCCFAYWAISNPLERTMQRLSSLQQLAHFIRSAVLGTKADWYRGDTSL</sequence>
<keyword evidence="2" id="KW-1185">Reference proteome</keyword>
<name>A0A0C3CJR3_HEBCY</name>
<reference evidence="1 2" key="1">
    <citation type="submission" date="2014-04" db="EMBL/GenBank/DDBJ databases">
        <authorList>
            <consortium name="DOE Joint Genome Institute"/>
            <person name="Kuo A."/>
            <person name="Gay G."/>
            <person name="Dore J."/>
            <person name="Kohler A."/>
            <person name="Nagy L.G."/>
            <person name="Floudas D."/>
            <person name="Copeland A."/>
            <person name="Barry K.W."/>
            <person name="Cichocki N."/>
            <person name="Veneault-Fourrey C."/>
            <person name="LaButti K."/>
            <person name="Lindquist E.A."/>
            <person name="Lipzen A."/>
            <person name="Lundell T."/>
            <person name="Morin E."/>
            <person name="Murat C."/>
            <person name="Sun H."/>
            <person name="Tunlid A."/>
            <person name="Henrissat B."/>
            <person name="Grigoriev I.V."/>
            <person name="Hibbett D.S."/>
            <person name="Martin F."/>
            <person name="Nordberg H.P."/>
            <person name="Cantor M.N."/>
            <person name="Hua S.X."/>
        </authorList>
    </citation>
    <scope>NUCLEOTIDE SEQUENCE [LARGE SCALE GENOMIC DNA]</scope>
    <source>
        <strain evidence="2">h7</strain>
    </source>
</reference>
<evidence type="ECO:0000313" key="2">
    <source>
        <dbReference type="Proteomes" id="UP000053424"/>
    </source>
</evidence>
<evidence type="ECO:0000313" key="1">
    <source>
        <dbReference type="EMBL" id="KIM44334.1"/>
    </source>
</evidence>
<reference evidence="2" key="2">
    <citation type="submission" date="2015-01" db="EMBL/GenBank/DDBJ databases">
        <title>Evolutionary Origins and Diversification of the Mycorrhizal Mutualists.</title>
        <authorList>
            <consortium name="DOE Joint Genome Institute"/>
            <consortium name="Mycorrhizal Genomics Consortium"/>
            <person name="Kohler A."/>
            <person name="Kuo A."/>
            <person name="Nagy L.G."/>
            <person name="Floudas D."/>
            <person name="Copeland A."/>
            <person name="Barry K.W."/>
            <person name="Cichocki N."/>
            <person name="Veneault-Fourrey C."/>
            <person name="LaButti K."/>
            <person name="Lindquist E.A."/>
            <person name="Lipzen A."/>
            <person name="Lundell T."/>
            <person name="Morin E."/>
            <person name="Murat C."/>
            <person name="Riley R."/>
            <person name="Ohm R."/>
            <person name="Sun H."/>
            <person name="Tunlid A."/>
            <person name="Henrissat B."/>
            <person name="Grigoriev I.V."/>
            <person name="Hibbett D.S."/>
            <person name="Martin F."/>
        </authorList>
    </citation>
    <scope>NUCLEOTIDE SEQUENCE [LARGE SCALE GENOMIC DNA]</scope>
    <source>
        <strain evidence="2">h7</strain>
    </source>
</reference>
<gene>
    <name evidence="1" type="ORF">M413DRAFT_25755</name>
</gene>
<dbReference type="Proteomes" id="UP000053424">
    <property type="component" value="Unassembled WGS sequence"/>
</dbReference>
<dbReference type="HOGENOM" id="CLU_1643910_0_0_1"/>